<comment type="cofactor">
    <cofactor evidence="6">
        <name>Co(2+)</name>
        <dbReference type="ChEBI" id="CHEBI:48828"/>
    </cofactor>
    <cofactor evidence="6">
        <name>Zn(2+)</name>
        <dbReference type="ChEBI" id="CHEBI:29105"/>
    </cofactor>
    <cofactor evidence="6">
        <name>Mn(2+)</name>
        <dbReference type="ChEBI" id="CHEBI:29035"/>
    </cofactor>
    <cofactor evidence="6">
        <name>Fe(2+)</name>
        <dbReference type="ChEBI" id="CHEBI:29033"/>
    </cofactor>
    <text evidence="6">Binds 2 divalent metal cations per subunit. Has a high-affinity and a low affinity metal-binding site. The true nature of the physiological cofactor is under debate. The enzyme is active with cobalt, zinc, manganese or divalent iron ions. Most likely, methionine aminopeptidases function as mononuclear Fe(2+)-metalloproteases under physiological conditions, and the catalytically relevant metal-binding site has been assigned to the histidine-containing high-affinity site.</text>
</comment>
<evidence type="ECO:0000256" key="3">
    <source>
        <dbReference type="ARBA" id="ARBA00022670"/>
    </source>
</evidence>
<dbReference type="InterPro" id="IPR002467">
    <property type="entry name" value="Pept_M24A_MAP1"/>
</dbReference>
<feature type="binding site" evidence="6">
    <location>
        <position position="100"/>
    </location>
    <ligand>
        <name>a divalent metal cation</name>
        <dbReference type="ChEBI" id="CHEBI:60240"/>
        <label>1</label>
    </ligand>
</feature>
<feature type="binding site" evidence="6">
    <location>
        <position position="111"/>
    </location>
    <ligand>
        <name>a divalent metal cation</name>
        <dbReference type="ChEBI" id="CHEBI:60240"/>
        <label>1</label>
    </ligand>
</feature>
<name>A0A2G9ZDZ0_9BACT</name>
<dbReference type="AlphaFoldDB" id="A0A2G9ZDZ0"/>
<feature type="binding site" evidence="6">
    <location>
        <position position="175"/>
    </location>
    <ligand>
        <name>a divalent metal cation</name>
        <dbReference type="ChEBI" id="CHEBI:60240"/>
        <label>2</label>
        <note>catalytic</note>
    </ligand>
</feature>
<dbReference type="NCBIfam" id="TIGR00500">
    <property type="entry name" value="met_pdase_I"/>
    <property type="match status" value="1"/>
</dbReference>
<keyword evidence="5 6" id="KW-0378">Hydrolase</keyword>
<dbReference type="EMBL" id="PCSB01000082">
    <property type="protein sequence ID" value="PIP31385.1"/>
    <property type="molecule type" value="Genomic_DNA"/>
</dbReference>
<dbReference type="InterPro" id="IPR000994">
    <property type="entry name" value="Pept_M24"/>
</dbReference>
<keyword evidence="4 6" id="KW-0479">Metal-binding</keyword>
<sequence length="257" mass="28156">MIPIKTKKEIDLMREGGKLLAQVMAQLQEKAVEGVSTKGLNELAEALIFNYKAKPAFKNYQAKKEKNSFPFALCVSVDDIVVHGTPSDYVLRKGDVVGLDLGIEYKGYFTDMAVTLIVGEAGSPEVTRLVKTAKKALKIGIEEVKDGVIFEVVSRKIQNYIEGQGFSVITELCGHGIGKQLHEDPSIPNYVDKKANSHLRIKEGMVFCLEPMIAAGRAQLEKSDDGFGYKTKDGSLTAHFEHTIAVVNGKPQILTKA</sequence>
<dbReference type="GO" id="GO:0046872">
    <property type="term" value="F:metal ion binding"/>
    <property type="evidence" value="ECO:0007669"/>
    <property type="project" value="UniProtKB-UniRule"/>
</dbReference>
<evidence type="ECO:0000256" key="2">
    <source>
        <dbReference type="ARBA" id="ARBA00022438"/>
    </source>
</evidence>
<evidence type="ECO:0000259" key="8">
    <source>
        <dbReference type="Pfam" id="PF00557"/>
    </source>
</evidence>
<keyword evidence="2 6" id="KW-0031">Aminopeptidase</keyword>
<dbReference type="Pfam" id="PF00557">
    <property type="entry name" value="Peptidase_M24"/>
    <property type="match status" value="1"/>
</dbReference>
<dbReference type="GO" id="GO:0005829">
    <property type="term" value="C:cytosol"/>
    <property type="evidence" value="ECO:0007669"/>
    <property type="project" value="TreeGrafter"/>
</dbReference>
<dbReference type="GO" id="GO:0006508">
    <property type="term" value="P:proteolysis"/>
    <property type="evidence" value="ECO:0007669"/>
    <property type="project" value="UniProtKB-KW"/>
</dbReference>
<evidence type="ECO:0000256" key="4">
    <source>
        <dbReference type="ARBA" id="ARBA00022723"/>
    </source>
</evidence>
<feature type="binding site" evidence="6">
    <location>
        <position position="83"/>
    </location>
    <ligand>
        <name>substrate</name>
    </ligand>
</feature>
<dbReference type="Gene3D" id="3.90.230.10">
    <property type="entry name" value="Creatinase/methionine aminopeptidase superfamily"/>
    <property type="match status" value="1"/>
</dbReference>
<dbReference type="Proteomes" id="UP000230447">
    <property type="component" value="Unassembled WGS sequence"/>
</dbReference>
<comment type="caution">
    <text evidence="9">The sequence shown here is derived from an EMBL/GenBank/DDBJ whole genome shotgun (WGS) entry which is preliminary data.</text>
</comment>
<comment type="catalytic activity">
    <reaction evidence="6 7">
        <text>Release of N-terminal amino acids, preferentially methionine, from peptides and arylamides.</text>
        <dbReference type="EC" id="3.4.11.18"/>
    </reaction>
</comment>
<evidence type="ECO:0000313" key="10">
    <source>
        <dbReference type="Proteomes" id="UP000230447"/>
    </source>
</evidence>
<dbReference type="InterPro" id="IPR036005">
    <property type="entry name" value="Creatinase/aminopeptidase-like"/>
</dbReference>
<proteinExistence type="inferred from homology"/>
<evidence type="ECO:0000256" key="5">
    <source>
        <dbReference type="ARBA" id="ARBA00022801"/>
    </source>
</evidence>
<dbReference type="GO" id="GO:0004239">
    <property type="term" value="F:initiator methionyl aminopeptidase activity"/>
    <property type="evidence" value="ECO:0007669"/>
    <property type="project" value="UniProtKB-UniRule"/>
</dbReference>
<evidence type="ECO:0000256" key="6">
    <source>
        <dbReference type="HAMAP-Rule" id="MF_01974"/>
    </source>
</evidence>
<feature type="domain" description="Peptidase M24" evidence="8">
    <location>
        <begin position="12"/>
        <end position="246"/>
    </location>
</feature>
<feature type="binding site" evidence="6">
    <location>
        <position position="182"/>
    </location>
    <ligand>
        <name>substrate</name>
    </ligand>
</feature>
<evidence type="ECO:0000313" key="9">
    <source>
        <dbReference type="EMBL" id="PIP31385.1"/>
    </source>
</evidence>
<feature type="binding site" evidence="6">
    <location>
        <position position="210"/>
    </location>
    <ligand>
        <name>a divalent metal cation</name>
        <dbReference type="ChEBI" id="CHEBI:60240"/>
        <label>2</label>
        <note>catalytic</note>
    </ligand>
</feature>
<accession>A0A2G9ZDZ0</accession>
<dbReference type="PRINTS" id="PR00599">
    <property type="entry name" value="MAPEPTIDASE"/>
</dbReference>
<dbReference type="SUPFAM" id="SSF55920">
    <property type="entry name" value="Creatinase/aminopeptidase"/>
    <property type="match status" value="1"/>
</dbReference>
<dbReference type="EC" id="3.4.11.18" evidence="6 7"/>
<dbReference type="HAMAP" id="MF_01974">
    <property type="entry name" value="MetAP_1"/>
    <property type="match status" value="1"/>
</dbReference>
<protein>
    <recommendedName>
        <fullName evidence="6 7">Methionine aminopeptidase</fullName>
        <shortName evidence="6">MAP</shortName>
        <shortName evidence="6">MetAP</shortName>
        <ecNumber evidence="6 7">3.4.11.18</ecNumber>
    </recommendedName>
    <alternativeName>
        <fullName evidence="6">Peptidase M</fullName>
    </alternativeName>
</protein>
<dbReference type="PANTHER" id="PTHR43330:SF27">
    <property type="entry name" value="METHIONINE AMINOPEPTIDASE"/>
    <property type="match status" value="1"/>
</dbReference>
<keyword evidence="3 6" id="KW-0645">Protease</keyword>
<evidence type="ECO:0000256" key="7">
    <source>
        <dbReference type="RuleBase" id="RU003653"/>
    </source>
</evidence>
<reference evidence="9 10" key="1">
    <citation type="submission" date="2017-09" db="EMBL/GenBank/DDBJ databases">
        <title>Depth-based differentiation of microbial function through sediment-hosted aquifers and enrichment of novel symbionts in the deep terrestrial subsurface.</title>
        <authorList>
            <person name="Probst A.J."/>
            <person name="Ladd B."/>
            <person name="Jarett J.K."/>
            <person name="Geller-Mcgrath D.E."/>
            <person name="Sieber C.M."/>
            <person name="Emerson J.B."/>
            <person name="Anantharaman K."/>
            <person name="Thomas B.C."/>
            <person name="Malmstrom R."/>
            <person name="Stieglmeier M."/>
            <person name="Klingl A."/>
            <person name="Woyke T."/>
            <person name="Ryan C.M."/>
            <person name="Banfield J.F."/>
        </authorList>
    </citation>
    <scope>NUCLEOTIDE SEQUENCE [LARGE SCALE GENOMIC DNA]</scope>
    <source>
        <strain evidence="9">CG23_combo_of_CG06-09_8_20_14_all_37_87_8</strain>
    </source>
</reference>
<comment type="function">
    <text evidence="1 6">Removes the N-terminal methionine from nascent proteins. The N-terminal methionine is often cleaved when the second residue in the primary sequence is small and uncharged (Met-Ala-, Cys, Gly, Pro, Ser, Thr, or Val). Requires deformylation of the N(alpha)-formylated initiator methionine before it can be hydrolyzed.</text>
</comment>
<feature type="binding site" evidence="6">
    <location>
        <position position="241"/>
    </location>
    <ligand>
        <name>a divalent metal cation</name>
        <dbReference type="ChEBI" id="CHEBI:60240"/>
        <label>1</label>
    </ligand>
</feature>
<comment type="similarity">
    <text evidence="6">Belongs to the peptidase M24A family. Methionine aminopeptidase type 1 subfamily.</text>
</comment>
<dbReference type="CDD" id="cd01086">
    <property type="entry name" value="MetAP1"/>
    <property type="match status" value="1"/>
</dbReference>
<organism evidence="9 10">
    <name type="scientific">bacterium (Candidatus Gribaldobacteria) CG23_combo_of_CG06-09_8_20_14_all_37_87_8</name>
    <dbReference type="NCBI Taxonomy" id="2014278"/>
    <lineage>
        <taxon>Bacteria</taxon>
        <taxon>Candidatus Gribaldobacteria</taxon>
    </lineage>
</organism>
<gene>
    <name evidence="6 9" type="primary">map</name>
    <name evidence="9" type="ORF">COX24_03890</name>
</gene>
<dbReference type="GO" id="GO:0070006">
    <property type="term" value="F:metalloaminopeptidase activity"/>
    <property type="evidence" value="ECO:0007669"/>
    <property type="project" value="UniProtKB-UniRule"/>
</dbReference>
<feature type="binding site" evidence="6">
    <location>
        <position position="241"/>
    </location>
    <ligand>
        <name>a divalent metal cation</name>
        <dbReference type="ChEBI" id="CHEBI:60240"/>
        <label>2</label>
        <note>catalytic</note>
    </ligand>
</feature>
<dbReference type="PANTHER" id="PTHR43330">
    <property type="entry name" value="METHIONINE AMINOPEPTIDASE"/>
    <property type="match status" value="1"/>
</dbReference>
<evidence type="ECO:0000256" key="1">
    <source>
        <dbReference type="ARBA" id="ARBA00002521"/>
    </source>
</evidence>
<dbReference type="InterPro" id="IPR001714">
    <property type="entry name" value="Pept_M24_MAP"/>
</dbReference>
<comment type="subunit">
    <text evidence="6">Monomer.</text>
</comment>
<feature type="binding site" evidence="6">
    <location>
        <position position="111"/>
    </location>
    <ligand>
        <name>a divalent metal cation</name>
        <dbReference type="ChEBI" id="CHEBI:60240"/>
        <label>2</label>
        <note>catalytic</note>
    </ligand>
</feature>